<dbReference type="InterPro" id="IPR006525">
    <property type="entry name" value="Cystatin-related_pln"/>
</dbReference>
<sequence>MVLNTAIEEDSTMMESMEASSSMDVNSYLKKRKAEADPKKEEGEESDGEVEECRDYEPEPKIDWLKPPDWDVESFDGVEYYSSDVVLSSDDDELVIEHNRVCKRQIIESKGFYVDPELRPGVRFGAGSLPRLNHLWLKDPKVEFVQVVRGNKSGAPRSKSYITFMAREKPDGPLVEYQAKGLLTFNGIRHPVLCRPAPPKP</sequence>
<protein>
    <submittedName>
        <fullName evidence="2">Uncharacterized protein</fullName>
    </submittedName>
</protein>
<evidence type="ECO:0000313" key="3">
    <source>
        <dbReference type="Proteomes" id="UP000489600"/>
    </source>
</evidence>
<comment type="caution">
    <text evidence="2">The sequence shown here is derived from an EMBL/GenBank/DDBJ whole genome shotgun (WGS) entry which is preliminary data.</text>
</comment>
<reference evidence="2" key="1">
    <citation type="submission" date="2019-07" db="EMBL/GenBank/DDBJ databases">
        <authorList>
            <person name="Dittberner H."/>
        </authorList>
    </citation>
    <scope>NUCLEOTIDE SEQUENCE [LARGE SCALE GENOMIC DNA]</scope>
</reference>
<organism evidence="2 3">
    <name type="scientific">Arabis nemorensis</name>
    <dbReference type="NCBI Taxonomy" id="586526"/>
    <lineage>
        <taxon>Eukaryota</taxon>
        <taxon>Viridiplantae</taxon>
        <taxon>Streptophyta</taxon>
        <taxon>Embryophyta</taxon>
        <taxon>Tracheophyta</taxon>
        <taxon>Spermatophyta</taxon>
        <taxon>Magnoliopsida</taxon>
        <taxon>eudicotyledons</taxon>
        <taxon>Gunneridae</taxon>
        <taxon>Pentapetalae</taxon>
        <taxon>rosids</taxon>
        <taxon>malvids</taxon>
        <taxon>Brassicales</taxon>
        <taxon>Brassicaceae</taxon>
        <taxon>Arabideae</taxon>
        <taxon>Arabis</taxon>
    </lineage>
</organism>
<dbReference type="PANTHER" id="PTHR31228:SF24">
    <property type="entry name" value="CYSTATIN_MONELLIN SUPERFAMILY PROTEIN"/>
    <property type="match status" value="1"/>
</dbReference>
<feature type="compositionally biased region" description="Basic and acidic residues" evidence="1">
    <location>
        <begin position="51"/>
        <end position="60"/>
    </location>
</feature>
<proteinExistence type="predicted"/>
<dbReference type="EMBL" id="CABITT030000006">
    <property type="protein sequence ID" value="VVB07132.1"/>
    <property type="molecule type" value="Genomic_DNA"/>
</dbReference>
<name>A0A565C0L2_9BRAS</name>
<accession>A0A565C0L2</accession>
<dbReference type="NCBIfam" id="TIGR01638">
    <property type="entry name" value="Atha_cystat_rel"/>
    <property type="match status" value="1"/>
</dbReference>
<feature type="region of interest" description="Disordered" evidence="1">
    <location>
        <begin position="1"/>
        <end position="60"/>
    </location>
</feature>
<dbReference type="OrthoDB" id="1102427at2759"/>
<dbReference type="PANTHER" id="PTHR31228">
    <property type="entry name" value="CYSTATIN/MONELLIN SUPERFAMILY PROTEIN"/>
    <property type="match status" value="1"/>
</dbReference>
<feature type="compositionally biased region" description="Low complexity" evidence="1">
    <location>
        <begin position="13"/>
        <end position="23"/>
    </location>
</feature>
<keyword evidence="3" id="KW-1185">Reference proteome</keyword>
<dbReference type="Proteomes" id="UP000489600">
    <property type="component" value="Unassembled WGS sequence"/>
</dbReference>
<dbReference type="AlphaFoldDB" id="A0A565C0L2"/>
<gene>
    <name evidence="2" type="ORF">ANE_LOCUS17576</name>
</gene>
<evidence type="ECO:0000256" key="1">
    <source>
        <dbReference type="SAM" id="MobiDB-lite"/>
    </source>
</evidence>
<evidence type="ECO:0000313" key="2">
    <source>
        <dbReference type="EMBL" id="VVB07132.1"/>
    </source>
</evidence>